<feature type="region of interest" description="Disordered" evidence="1">
    <location>
        <begin position="178"/>
        <end position="198"/>
    </location>
</feature>
<sequence>MEDENRRSTKDKETEDQMARSVKKAKSNGEFDDQGSMMMNPLFQNGDPMDVGRDKKEGVDLKVGGGSTGLSYSAVVQNQNINGALEIENEDASSESESEPEFSEDEVRRIEYEGLNLICFECGAYGHHQEICKKKKDEESGDEAEVMINKEAARTRQNVEDSNFGSWMVAPNTFRNRTLKKTGEGSGVQGRSKAGPVVVTQKDSSGSRFDLLNDIDEDMDDVIITEDGEVYRVDQVVNNKEFEKLVDEAANGGKGRERKGKEGDSKGAKATVLGSKHEEGTGREVGQTRNGEARKDVKGKNREGLLINDNREKGREGKIAREGRCGPTQWKGGNKQTEEGGAIRKPLAVVNSKRPNPLVTKVFEKVMRDTSRGNASKHDPPDKVRGRELMQGVELVPHVHMDGSAMEIEQ</sequence>
<feature type="compositionally biased region" description="Basic and acidic residues" evidence="1">
    <location>
        <begin position="1"/>
        <end position="18"/>
    </location>
</feature>
<dbReference type="AlphaFoldDB" id="A0A835CHX7"/>
<dbReference type="Proteomes" id="UP000634136">
    <property type="component" value="Unassembled WGS sequence"/>
</dbReference>
<gene>
    <name evidence="2" type="ORF">G2W53_002868</name>
</gene>
<evidence type="ECO:0000256" key="1">
    <source>
        <dbReference type="SAM" id="MobiDB-lite"/>
    </source>
</evidence>
<feature type="compositionally biased region" description="Acidic residues" evidence="1">
    <location>
        <begin position="87"/>
        <end position="104"/>
    </location>
</feature>
<evidence type="ECO:0000313" key="2">
    <source>
        <dbReference type="EMBL" id="KAF7840570.1"/>
    </source>
</evidence>
<comment type="caution">
    <text evidence="2">The sequence shown here is derived from an EMBL/GenBank/DDBJ whole genome shotgun (WGS) entry which is preliminary data.</text>
</comment>
<organism evidence="2 3">
    <name type="scientific">Senna tora</name>
    <dbReference type="NCBI Taxonomy" id="362788"/>
    <lineage>
        <taxon>Eukaryota</taxon>
        <taxon>Viridiplantae</taxon>
        <taxon>Streptophyta</taxon>
        <taxon>Embryophyta</taxon>
        <taxon>Tracheophyta</taxon>
        <taxon>Spermatophyta</taxon>
        <taxon>Magnoliopsida</taxon>
        <taxon>eudicotyledons</taxon>
        <taxon>Gunneridae</taxon>
        <taxon>Pentapetalae</taxon>
        <taxon>rosids</taxon>
        <taxon>fabids</taxon>
        <taxon>Fabales</taxon>
        <taxon>Fabaceae</taxon>
        <taxon>Caesalpinioideae</taxon>
        <taxon>Cassia clade</taxon>
        <taxon>Senna</taxon>
    </lineage>
</organism>
<feature type="compositionally biased region" description="Basic and acidic residues" evidence="1">
    <location>
        <begin position="50"/>
        <end position="60"/>
    </location>
</feature>
<reference evidence="2" key="1">
    <citation type="submission" date="2020-09" db="EMBL/GenBank/DDBJ databases">
        <title>Genome-Enabled Discovery of Anthraquinone Biosynthesis in Senna tora.</title>
        <authorList>
            <person name="Kang S.-H."/>
            <person name="Pandey R.P."/>
            <person name="Lee C.-M."/>
            <person name="Sim J.-S."/>
            <person name="Jeong J.-T."/>
            <person name="Choi B.-S."/>
            <person name="Jung M."/>
            <person name="Ginzburg D."/>
            <person name="Zhao K."/>
            <person name="Won S.Y."/>
            <person name="Oh T.-J."/>
            <person name="Yu Y."/>
            <person name="Kim N.-H."/>
            <person name="Lee O.R."/>
            <person name="Lee T.-H."/>
            <person name="Bashyal P."/>
            <person name="Kim T.-S."/>
            <person name="Lee W.-H."/>
            <person name="Kawkins C."/>
            <person name="Kim C.-K."/>
            <person name="Kim J.S."/>
            <person name="Ahn B.O."/>
            <person name="Rhee S.Y."/>
            <person name="Sohng J.K."/>
        </authorList>
    </citation>
    <scope>NUCLEOTIDE SEQUENCE</scope>
    <source>
        <tissue evidence="2">Leaf</tissue>
    </source>
</reference>
<dbReference type="EMBL" id="JAAIUW010000002">
    <property type="protein sequence ID" value="KAF7840570.1"/>
    <property type="molecule type" value="Genomic_DNA"/>
</dbReference>
<keyword evidence="3" id="KW-1185">Reference proteome</keyword>
<feature type="compositionally biased region" description="Basic and acidic residues" evidence="1">
    <location>
        <begin position="291"/>
        <end position="324"/>
    </location>
</feature>
<proteinExistence type="predicted"/>
<name>A0A835CHX7_9FABA</name>
<accession>A0A835CHX7</accession>
<feature type="region of interest" description="Disordered" evidence="1">
    <location>
        <begin position="83"/>
        <end position="105"/>
    </location>
</feature>
<evidence type="ECO:0000313" key="3">
    <source>
        <dbReference type="Proteomes" id="UP000634136"/>
    </source>
</evidence>
<evidence type="ECO:0008006" key="4">
    <source>
        <dbReference type="Google" id="ProtNLM"/>
    </source>
</evidence>
<feature type="region of interest" description="Disordered" evidence="1">
    <location>
        <begin position="249"/>
        <end position="342"/>
    </location>
</feature>
<feature type="region of interest" description="Disordered" evidence="1">
    <location>
        <begin position="1"/>
        <end position="62"/>
    </location>
</feature>
<protein>
    <recommendedName>
        <fullName evidence="4">CCHC-type domain-containing protein</fullName>
    </recommendedName>
</protein>